<dbReference type="Pfam" id="PF13460">
    <property type="entry name" value="NAD_binding_10"/>
    <property type="match status" value="1"/>
</dbReference>
<dbReference type="InterPro" id="IPR016040">
    <property type="entry name" value="NAD(P)-bd_dom"/>
</dbReference>
<organism evidence="3 4">
    <name type="scientific">Camelina sativa</name>
    <name type="common">False flax</name>
    <name type="synonym">Myagrum sativum</name>
    <dbReference type="NCBI Taxonomy" id="90675"/>
    <lineage>
        <taxon>Eukaryota</taxon>
        <taxon>Viridiplantae</taxon>
        <taxon>Streptophyta</taxon>
        <taxon>Embryophyta</taxon>
        <taxon>Tracheophyta</taxon>
        <taxon>Spermatophyta</taxon>
        <taxon>Magnoliopsida</taxon>
        <taxon>eudicotyledons</taxon>
        <taxon>Gunneridae</taxon>
        <taxon>Pentapetalae</taxon>
        <taxon>rosids</taxon>
        <taxon>malvids</taxon>
        <taxon>Brassicales</taxon>
        <taxon>Brassicaceae</taxon>
        <taxon>Camelineae</taxon>
        <taxon>Camelina</taxon>
    </lineage>
</organism>
<dbReference type="RefSeq" id="XP_010466021.1">
    <property type="nucleotide sequence ID" value="XM_010467719.2"/>
</dbReference>
<feature type="domain" description="NAD(P)-binding" evidence="2">
    <location>
        <begin position="90"/>
        <end position="300"/>
    </location>
</feature>
<keyword evidence="3" id="KW-1185">Reference proteome</keyword>
<reference evidence="3" key="1">
    <citation type="journal article" date="2014" name="Nat. Commun.">
        <title>The emerging biofuel crop Camelina sativa retains a highly undifferentiated hexaploid genome structure.</title>
        <authorList>
            <person name="Kagale S."/>
            <person name="Koh C."/>
            <person name="Nixon J."/>
            <person name="Bollina V."/>
            <person name="Clarke W.E."/>
            <person name="Tuteja R."/>
            <person name="Spillane C."/>
            <person name="Robinson S.J."/>
            <person name="Links M.G."/>
            <person name="Clarke C."/>
            <person name="Higgins E.E."/>
            <person name="Huebert T."/>
            <person name="Sharpe A.G."/>
            <person name="Parkin I.A."/>
        </authorList>
    </citation>
    <scope>NUCLEOTIDE SEQUENCE [LARGE SCALE GENOMIC DNA]</scope>
    <source>
        <strain evidence="3">cv. DH55</strain>
    </source>
</reference>
<dbReference type="Proteomes" id="UP000694864">
    <property type="component" value="Chromosome 15"/>
</dbReference>
<dbReference type="InterPro" id="IPR036291">
    <property type="entry name" value="NAD(P)-bd_dom_sf"/>
</dbReference>
<accession>A0ABM0W5M7</accession>
<dbReference type="GeneID" id="104746274"/>
<feature type="compositionally biased region" description="Low complexity" evidence="1">
    <location>
        <begin position="347"/>
        <end position="357"/>
    </location>
</feature>
<dbReference type="Gene3D" id="3.40.50.720">
    <property type="entry name" value="NAD(P)-binding Rossmann-like Domain"/>
    <property type="match status" value="1"/>
</dbReference>
<evidence type="ECO:0000313" key="3">
    <source>
        <dbReference type="Proteomes" id="UP000694864"/>
    </source>
</evidence>
<evidence type="ECO:0000256" key="1">
    <source>
        <dbReference type="SAM" id="MobiDB-lite"/>
    </source>
</evidence>
<dbReference type="SUPFAM" id="SSF51735">
    <property type="entry name" value="NAD(P)-binding Rossmann-fold domains"/>
    <property type="match status" value="1"/>
</dbReference>
<feature type="compositionally biased region" description="Basic and acidic residues" evidence="1">
    <location>
        <begin position="445"/>
        <end position="459"/>
    </location>
</feature>
<gene>
    <name evidence="4" type="primary">LOC104746274</name>
</gene>
<feature type="region of interest" description="Disordered" evidence="1">
    <location>
        <begin position="525"/>
        <end position="775"/>
    </location>
</feature>
<dbReference type="PANTHER" id="PTHR47285:SF1">
    <property type="entry name" value="PROTEIN TIC 62, CHLOROPLASTIC"/>
    <property type="match status" value="1"/>
</dbReference>
<dbReference type="InterPro" id="IPR044719">
    <property type="entry name" value="TIC62"/>
</dbReference>
<dbReference type="PANTHER" id="PTHR47285">
    <property type="entry name" value="PROTEIN TIC 62, CHLOROPLASTIC"/>
    <property type="match status" value="1"/>
</dbReference>
<dbReference type="CDD" id="cd05243">
    <property type="entry name" value="SDR_a5"/>
    <property type="match status" value="1"/>
</dbReference>
<feature type="compositionally biased region" description="Basic and acidic residues" evidence="1">
    <location>
        <begin position="533"/>
        <end position="555"/>
    </location>
</feature>
<reference evidence="4" key="2">
    <citation type="submission" date="2025-08" db="UniProtKB">
        <authorList>
            <consortium name="RefSeq"/>
        </authorList>
    </citation>
    <scope>IDENTIFICATION</scope>
    <source>
        <tissue evidence="4">Leaf</tissue>
    </source>
</reference>
<evidence type="ECO:0000313" key="4">
    <source>
        <dbReference type="RefSeq" id="XP_010466021.1"/>
    </source>
</evidence>
<feature type="compositionally biased region" description="Low complexity" evidence="1">
    <location>
        <begin position="602"/>
        <end position="656"/>
    </location>
</feature>
<proteinExistence type="predicted"/>
<sequence length="775" mass="82600">MEGTCFLRGQPLVTTIHSLPRKGFHLQRWKTNRIVRLSGLKNHSDSGKSLSFDLSLRASASGPIRASSAVTEASPTNLNSKEEDLVFVAGATGKVGSRTVRELLKLGFRVRAGVRSAQRAGSLVQSVKEMKLQNTDEGTQPVEKLEIVECDLEKKDSIKPALGKASVIICCIGASEKEISDITGPYRIDYLATKNLVDAAKSAKVNSFLLVTSLGTNKFGFPAAILNLFWGVLCWKRKAEEALIESGLNYAIVRPGGMERPTDAYKKTHNLTLSLDDTLFGGQVSNLQVAELLACMAKNPQLSCSKIVEVVAETTAPLTPMEKLLEKIPSKRPYVPPPKVAAKEVKPVPTKPVTQEPTAPKEDEAPPKEKDVKPRPLSPYAAYEDLKPPTSPIPSSTTAKSKEVDATQVPVEANLVPDSISNVLVEEEEEVKQAVEELEVKQAVEEEEVKQTEEKKERPLSPYACYEDLKPPTSPIPSSTKSLAPAKSKEVDATQVPVEANLVPDSISNAPVEAQVPVEANVVPDSISNAPVEEVKQAVEEEEEVKQAEEKKERPLSPYACYENLKPPSSPCPKASGTRKTDSLLPGPADSDTDKSSTVAPSVTETAVAPSVTETAVATSAPETAVATSPPETAVATSAPETAVATSVTETATPATPKMRPLSPYAVYADLKPPTSPTPASTGPKEAASEITADAEDNSELPAGNNDMLETVDGSVNTTPSSSAPEAVPVVSNVDTSLASGDNPAQPKPRPLSPYTMYEDMKPPTSPLPSPVINH</sequence>
<name>A0ABM0W5M7_CAMSA</name>
<feature type="region of interest" description="Disordered" evidence="1">
    <location>
        <begin position="445"/>
        <end position="492"/>
    </location>
</feature>
<feature type="compositionally biased region" description="Basic and acidic residues" evidence="1">
    <location>
        <begin position="359"/>
        <end position="374"/>
    </location>
</feature>
<evidence type="ECO:0000259" key="2">
    <source>
        <dbReference type="Pfam" id="PF13460"/>
    </source>
</evidence>
<feature type="compositionally biased region" description="Pro residues" evidence="1">
    <location>
        <begin position="764"/>
        <end position="775"/>
    </location>
</feature>
<feature type="region of interest" description="Disordered" evidence="1">
    <location>
        <begin position="330"/>
        <end position="410"/>
    </location>
</feature>
<protein>
    <submittedName>
        <fullName evidence="4">Protein TIC 62, chloroplastic-like</fullName>
    </submittedName>
</protein>
<feature type="compositionally biased region" description="Low complexity" evidence="1">
    <location>
        <begin position="720"/>
        <end position="734"/>
    </location>
</feature>